<dbReference type="EMBL" id="MTHD01000003">
    <property type="protein sequence ID" value="OMG53628.1"/>
    <property type="molecule type" value="Genomic_DNA"/>
</dbReference>
<evidence type="ECO:0000259" key="10">
    <source>
        <dbReference type="Pfam" id="PF14840"/>
    </source>
</evidence>
<dbReference type="GO" id="GO:0009360">
    <property type="term" value="C:DNA polymerase III complex"/>
    <property type="evidence" value="ECO:0007669"/>
    <property type="project" value="InterPro"/>
</dbReference>
<keyword evidence="12" id="KW-1185">Reference proteome</keyword>
<dbReference type="InterPro" id="IPR010372">
    <property type="entry name" value="DNA_pol3_delta_N"/>
</dbReference>
<dbReference type="Pfam" id="PF14840">
    <property type="entry name" value="DNA_pol3_delt_C"/>
    <property type="match status" value="1"/>
</dbReference>
<dbReference type="EC" id="2.7.7.7" evidence="1"/>
<dbReference type="PANTHER" id="PTHR34388">
    <property type="entry name" value="DNA POLYMERASE III SUBUNIT DELTA"/>
    <property type="match status" value="1"/>
</dbReference>
<dbReference type="CDD" id="cd18138">
    <property type="entry name" value="HLD_clamp_pol_III_delta"/>
    <property type="match status" value="1"/>
</dbReference>
<evidence type="ECO:0000256" key="6">
    <source>
        <dbReference type="ARBA" id="ARBA00022932"/>
    </source>
</evidence>
<dbReference type="Gene3D" id="3.40.50.300">
    <property type="entry name" value="P-loop containing nucleotide triphosphate hydrolases"/>
    <property type="match status" value="1"/>
</dbReference>
<proteinExistence type="inferred from homology"/>
<evidence type="ECO:0000313" key="12">
    <source>
        <dbReference type="Proteomes" id="UP000187526"/>
    </source>
</evidence>
<evidence type="ECO:0000313" key="11">
    <source>
        <dbReference type="EMBL" id="OMG53628.1"/>
    </source>
</evidence>
<dbReference type="GO" id="GO:0003887">
    <property type="term" value="F:DNA-directed DNA polymerase activity"/>
    <property type="evidence" value="ECO:0007669"/>
    <property type="project" value="UniProtKB-KW"/>
</dbReference>
<keyword evidence="6" id="KW-0239">DNA-directed DNA polymerase</keyword>
<dbReference type="InterPro" id="IPR005790">
    <property type="entry name" value="DNA_polIII_delta"/>
</dbReference>
<dbReference type="Gene3D" id="1.20.272.10">
    <property type="match status" value="1"/>
</dbReference>
<dbReference type="InterPro" id="IPR008921">
    <property type="entry name" value="DNA_pol3_clamp-load_cplx_C"/>
</dbReference>
<evidence type="ECO:0000256" key="8">
    <source>
        <dbReference type="ARBA" id="ARBA00049244"/>
    </source>
</evidence>
<comment type="similarity">
    <text evidence="7">Belongs to the DNA polymerase HolA subunit family.</text>
</comment>
<evidence type="ECO:0000256" key="4">
    <source>
        <dbReference type="ARBA" id="ARBA00022695"/>
    </source>
</evidence>
<comment type="caution">
    <text evidence="11">The sequence shown here is derived from an EMBL/GenBank/DDBJ whole genome shotgun (WGS) entry which is preliminary data.</text>
</comment>
<dbReference type="Gene3D" id="1.10.8.60">
    <property type="match status" value="1"/>
</dbReference>
<dbReference type="InterPro" id="IPR027417">
    <property type="entry name" value="P-loop_NTPase"/>
</dbReference>
<reference evidence="11 12" key="1">
    <citation type="submission" date="2016-10" db="EMBL/GenBank/DDBJ databases">
        <title>Alkaliphiles isolated from bioreactors.</title>
        <authorList>
            <person name="Salah Z."/>
            <person name="Rout S.P."/>
            <person name="Humphreys P.N."/>
        </authorList>
    </citation>
    <scope>NUCLEOTIDE SEQUENCE [LARGE SCALE GENOMIC DNA]</scope>
    <source>
        <strain evidence="11 12">ZS02</strain>
    </source>
</reference>
<keyword evidence="4" id="KW-0548">Nucleotidyltransferase</keyword>
<evidence type="ECO:0000256" key="1">
    <source>
        <dbReference type="ARBA" id="ARBA00012417"/>
    </source>
</evidence>
<dbReference type="SUPFAM" id="SSF52540">
    <property type="entry name" value="P-loop containing nucleoside triphosphate hydrolases"/>
    <property type="match status" value="1"/>
</dbReference>
<feature type="domain" description="DNA polymerase III subunit delta C-terminal" evidence="10">
    <location>
        <begin position="218"/>
        <end position="333"/>
    </location>
</feature>
<dbReference type="OrthoDB" id="9770982at2"/>
<dbReference type="GO" id="GO:0003677">
    <property type="term" value="F:DNA binding"/>
    <property type="evidence" value="ECO:0007669"/>
    <property type="project" value="InterPro"/>
</dbReference>
<evidence type="ECO:0000256" key="3">
    <source>
        <dbReference type="ARBA" id="ARBA00022679"/>
    </source>
</evidence>
<sequence length="343" mass="37658">MLLKAEQLAAHLERELRPLYVLYGDEPLLVIEAADAIRARSRSAGYSEREVLTVLPQFDWGSLLAAGGNMSLFGDRKLIDLRIPTGKPGKDGSAALQQWCQNLSADNLLLITLPELDWREEKAAWFTALVNAGVAVKLNAPPLAELPGWIAGRLRQQQQSADNDSLKFIAERVEGNLLAAHQEIQKLALLYPTGKLSPEQIRDAVLNVARYDIDGLREALLAGDVARLARTLDGLMQEGEAPPLVLWAMSEEIRALTTIRSGLDAGRPLDLLLKDAKVWGPRQAPVKKALQRLSTANLEDALRHAGRIDRLAKGIGQGNLWEEFLHLGLRLCPAGKLVARNPV</sequence>
<accession>A0A1R1I4E8</accession>
<keyword evidence="3" id="KW-0808">Transferase</keyword>
<comment type="catalytic activity">
    <reaction evidence="8">
        <text>DNA(n) + a 2'-deoxyribonucleoside 5'-triphosphate = DNA(n+1) + diphosphate</text>
        <dbReference type="Rhea" id="RHEA:22508"/>
        <dbReference type="Rhea" id="RHEA-COMP:17339"/>
        <dbReference type="Rhea" id="RHEA-COMP:17340"/>
        <dbReference type="ChEBI" id="CHEBI:33019"/>
        <dbReference type="ChEBI" id="CHEBI:61560"/>
        <dbReference type="ChEBI" id="CHEBI:173112"/>
        <dbReference type="EC" id="2.7.7.7"/>
    </reaction>
</comment>
<dbReference type="NCBIfam" id="TIGR01128">
    <property type="entry name" value="holA"/>
    <property type="match status" value="1"/>
</dbReference>
<evidence type="ECO:0000256" key="2">
    <source>
        <dbReference type="ARBA" id="ARBA00017703"/>
    </source>
</evidence>
<organism evidence="11 12">
    <name type="scientific">Azonexus hydrophilus</name>
    <dbReference type="NCBI Taxonomy" id="418702"/>
    <lineage>
        <taxon>Bacteria</taxon>
        <taxon>Pseudomonadati</taxon>
        <taxon>Pseudomonadota</taxon>
        <taxon>Betaproteobacteria</taxon>
        <taxon>Rhodocyclales</taxon>
        <taxon>Azonexaceae</taxon>
        <taxon>Azonexus</taxon>
    </lineage>
</organism>
<protein>
    <recommendedName>
        <fullName evidence="2">DNA polymerase III subunit delta</fullName>
        <ecNumber evidence="1">2.7.7.7</ecNumber>
    </recommendedName>
</protein>
<feature type="domain" description="DNA polymerase III delta N-terminal" evidence="9">
    <location>
        <begin position="20"/>
        <end position="134"/>
    </location>
</feature>
<name>A0A1R1I4E8_9RHOO</name>
<keyword evidence="5" id="KW-0235">DNA replication</keyword>
<evidence type="ECO:0000256" key="5">
    <source>
        <dbReference type="ARBA" id="ARBA00022705"/>
    </source>
</evidence>
<dbReference type="InterPro" id="IPR032780">
    <property type="entry name" value="DNA_pol3_delt_C"/>
</dbReference>
<gene>
    <name evidence="11" type="ORF">BJN45_09315</name>
</gene>
<dbReference type="GO" id="GO:0006261">
    <property type="term" value="P:DNA-templated DNA replication"/>
    <property type="evidence" value="ECO:0007669"/>
    <property type="project" value="TreeGrafter"/>
</dbReference>
<dbReference type="Proteomes" id="UP000187526">
    <property type="component" value="Unassembled WGS sequence"/>
</dbReference>
<evidence type="ECO:0000259" key="9">
    <source>
        <dbReference type="Pfam" id="PF06144"/>
    </source>
</evidence>
<dbReference type="RefSeq" id="WP_076094503.1">
    <property type="nucleotide sequence ID" value="NZ_MTHD01000003.1"/>
</dbReference>
<dbReference type="STRING" id="418702.BJN45_09315"/>
<evidence type="ECO:0000256" key="7">
    <source>
        <dbReference type="ARBA" id="ARBA00034754"/>
    </source>
</evidence>
<dbReference type="SUPFAM" id="SSF48019">
    <property type="entry name" value="post-AAA+ oligomerization domain-like"/>
    <property type="match status" value="1"/>
</dbReference>
<dbReference type="AlphaFoldDB" id="A0A1R1I4E8"/>
<dbReference type="Pfam" id="PF06144">
    <property type="entry name" value="DNA_pol3_delta"/>
    <property type="match status" value="1"/>
</dbReference>
<dbReference type="PANTHER" id="PTHR34388:SF1">
    <property type="entry name" value="DNA POLYMERASE III SUBUNIT DELTA"/>
    <property type="match status" value="1"/>
</dbReference>